<dbReference type="RefSeq" id="WP_114549297.1">
    <property type="nucleotide sequence ID" value="NZ_PPUT01000020.1"/>
</dbReference>
<proteinExistence type="predicted"/>
<organism evidence="1 2">
    <name type="scientific">Adlercreutzia equolifaciens subsp. celatus</name>
    <dbReference type="NCBI Taxonomy" id="394340"/>
    <lineage>
        <taxon>Bacteria</taxon>
        <taxon>Bacillati</taxon>
        <taxon>Actinomycetota</taxon>
        <taxon>Coriobacteriia</taxon>
        <taxon>Eggerthellales</taxon>
        <taxon>Eggerthellaceae</taxon>
        <taxon>Adlercreutzia</taxon>
    </lineage>
</organism>
<evidence type="ECO:0008006" key="3">
    <source>
        <dbReference type="Google" id="ProtNLM"/>
    </source>
</evidence>
<dbReference type="InterPro" id="IPR024524">
    <property type="entry name" value="DUF3800"/>
</dbReference>
<gene>
    <name evidence="1" type="ORF">C1850_08130</name>
</gene>
<accession>A0A369NX36</accession>
<name>A0A369NX36_9ACTN</name>
<protein>
    <recommendedName>
        <fullName evidence="3">DUF3800 domain-containing protein</fullName>
    </recommendedName>
</protein>
<evidence type="ECO:0000313" key="2">
    <source>
        <dbReference type="Proteomes" id="UP000253805"/>
    </source>
</evidence>
<dbReference type="Pfam" id="PF12686">
    <property type="entry name" value="DUF3800"/>
    <property type="match status" value="1"/>
</dbReference>
<dbReference type="EMBL" id="PPUT01000020">
    <property type="protein sequence ID" value="RDC43394.1"/>
    <property type="molecule type" value="Genomic_DNA"/>
</dbReference>
<comment type="caution">
    <text evidence="1">The sequence shown here is derived from an EMBL/GenBank/DDBJ whole genome shotgun (WGS) entry which is preliminary data.</text>
</comment>
<sequence>MSDLGIFIDESGDVGSNSEFYLITMILHDQASSIEQQEQKLCYELDLLDAHPEEAVHSGPIVRKEDEWKDVDLEKRRKVFFKMFSFMRLSPISYKTFSVRKRECADRFALRGRLANELGSFLRDNLAFFQGFESVIVYYDNGQALVTDLINTVLCAYLTNVDVRKIAPSEYRLSQAADMVCTLELMREKSENGAGMSKSELIFFESRRRLSKVFLKTLKGLEFPKS</sequence>
<evidence type="ECO:0000313" key="1">
    <source>
        <dbReference type="EMBL" id="RDC43394.1"/>
    </source>
</evidence>
<dbReference type="AlphaFoldDB" id="A0A369NX36"/>
<dbReference type="Proteomes" id="UP000253805">
    <property type="component" value="Unassembled WGS sequence"/>
</dbReference>
<reference evidence="1 2" key="1">
    <citation type="journal article" date="2018" name="Elife">
        <title>Discovery and characterization of a prevalent human gut bacterial enzyme sufficient for the inactivation of a family of plant toxins.</title>
        <authorList>
            <person name="Koppel N."/>
            <person name="Bisanz J.E."/>
            <person name="Pandelia M.E."/>
            <person name="Turnbaugh P.J."/>
            <person name="Balskus E.P."/>
        </authorList>
    </citation>
    <scope>NUCLEOTIDE SEQUENCE [LARGE SCALE GENOMIC DNA]</scope>
    <source>
        <strain evidence="1 2">OB21 GAM 11</strain>
    </source>
</reference>